<dbReference type="Proteomes" id="UP001642464">
    <property type="component" value="Unassembled WGS sequence"/>
</dbReference>
<keyword evidence="3" id="KW-1185">Reference proteome</keyword>
<dbReference type="CDD" id="cd22997">
    <property type="entry name" value="GT_LH"/>
    <property type="match status" value="1"/>
</dbReference>
<dbReference type="Pfam" id="PF25342">
    <property type="entry name" value="GT_PLOD"/>
    <property type="match status" value="1"/>
</dbReference>
<protein>
    <submittedName>
        <fullName evidence="2">Chalcone_isomerase domain-containing protein</fullName>
    </submittedName>
</protein>
<feature type="domain" description="PLOD1-3-like GT" evidence="1">
    <location>
        <begin position="146"/>
        <end position="249"/>
    </location>
</feature>
<evidence type="ECO:0000313" key="2">
    <source>
        <dbReference type="EMBL" id="CAK9010243.1"/>
    </source>
</evidence>
<evidence type="ECO:0000313" key="3">
    <source>
        <dbReference type="Proteomes" id="UP001642464"/>
    </source>
</evidence>
<evidence type="ECO:0000259" key="1">
    <source>
        <dbReference type="Pfam" id="PF25342"/>
    </source>
</evidence>
<sequence>MLHTATKVEQVGSSSFPVHSKWHHVEIVTCVTGGKDVVVADFPMYRLFRATTPLPILHNVCEDVKWEGIDFRLRKYEQFFRELVRANSRKDILYMVVDGLDVFFNDVSQVASPRTPTEAVAKEDLAGVTGRLIAERYEALASGPAPRAIIMSTERLCGWGGAKFCSIEDEARYPEAPTDSKYLNAGGYIGPAEALQDMISAVLRMKSTATGEHRQKGQLSDQYFFKLYFWDHQDKIALDYHQLIFGNFLEIANRPCESDWAPVCAVKPCCTESDNFRRFHQLFFSRYKVKGCAVWRENNLPISWHGNGAGKWLYLLALDQLSLRCGPAANVTRAQMPEQMMADLFEKYDSRSQNEGSNWPGGFLTSVSSHFIEESGGSELPAECS</sequence>
<dbReference type="InterPro" id="IPR057589">
    <property type="entry name" value="GT_PLOD"/>
</dbReference>
<gene>
    <name evidence="2" type="ORF">SCF082_LOCUS10587</name>
</gene>
<reference evidence="2 3" key="1">
    <citation type="submission" date="2024-02" db="EMBL/GenBank/DDBJ databases">
        <authorList>
            <person name="Chen Y."/>
            <person name="Shah S."/>
            <person name="Dougan E. K."/>
            <person name="Thang M."/>
            <person name="Chan C."/>
        </authorList>
    </citation>
    <scope>NUCLEOTIDE SEQUENCE [LARGE SCALE GENOMIC DNA]</scope>
</reference>
<name>A0ABP0J771_9DINO</name>
<comment type="caution">
    <text evidence="2">The sequence shown here is derived from an EMBL/GenBank/DDBJ whole genome shotgun (WGS) entry which is preliminary data.</text>
</comment>
<proteinExistence type="predicted"/>
<dbReference type="EMBL" id="CAXAMM010006213">
    <property type="protein sequence ID" value="CAK9010243.1"/>
    <property type="molecule type" value="Genomic_DNA"/>
</dbReference>
<accession>A0ABP0J771</accession>
<organism evidence="2 3">
    <name type="scientific">Durusdinium trenchii</name>
    <dbReference type="NCBI Taxonomy" id="1381693"/>
    <lineage>
        <taxon>Eukaryota</taxon>
        <taxon>Sar</taxon>
        <taxon>Alveolata</taxon>
        <taxon>Dinophyceae</taxon>
        <taxon>Suessiales</taxon>
        <taxon>Symbiodiniaceae</taxon>
        <taxon>Durusdinium</taxon>
    </lineage>
</organism>